<dbReference type="PANTHER" id="PTHR33392:SF6">
    <property type="entry name" value="POLYISOPRENYL-TEICHOIC ACID--PEPTIDOGLYCAN TEICHOIC ACID TRANSFERASE TAGU"/>
    <property type="match status" value="1"/>
</dbReference>
<dbReference type="EnsemblBacteria" id="ABY33730">
    <property type="protein sequence ID" value="ABY33730"/>
    <property type="gene ID" value="Caur_0482"/>
</dbReference>
<dbReference type="FunCoup" id="A9WE70">
    <property type="interactions" value="104"/>
</dbReference>
<gene>
    <name evidence="4" type="ordered locus">Caur_0482</name>
</gene>
<keyword evidence="5" id="KW-1185">Reference proteome</keyword>
<keyword evidence="2" id="KW-0472">Membrane</keyword>
<dbReference type="EMBL" id="CP000909">
    <property type="protein sequence ID" value="ABY33730.1"/>
    <property type="molecule type" value="Genomic_DNA"/>
</dbReference>
<dbReference type="PANTHER" id="PTHR33392">
    <property type="entry name" value="POLYISOPRENYL-TEICHOIC ACID--PEPTIDOGLYCAN TEICHOIC ACID TRANSFERASE TAGU"/>
    <property type="match status" value="1"/>
</dbReference>
<dbReference type="PATRIC" id="fig|324602.8.peg.547"/>
<dbReference type="eggNOG" id="COG1316">
    <property type="taxonomic scope" value="Bacteria"/>
</dbReference>
<keyword evidence="2" id="KW-1133">Transmembrane helix</keyword>
<dbReference type="RefSeq" id="WP_012256386.1">
    <property type="nucleotide sequence ID" value="NC_010175.1"/>
</dbReference>
<keyword evidence="2" id="KW-0812">Transmembrane</keyword>
<dbReference type="STRING" id="324602.Caur_0482"/>
<dbReference type="AlphaFoldDB" id="A9WE70"/>
<evidence type="ECO:0000259" key="3">
    <source>
        <dbReference type="Pfam" id="PF03816"/>
    </source>
</evidence>
<proteinExistence type="inferred from homology"/>
<feature type="domain" description="Cell envelope-related transcriptional attenuator" evidence="3">
    <location>
        <begin position="123"/>
        <end position="281"/>
    </location>
</feature>
<dbReference type="InParanoid" id="A9WE70"/>
<dbReference type="InterPro" id="IPR004474">
    <property type="entry name" value="LytR_CpsA_psr"/>
</dbReference>
<reference evidence="5" key="1">
    <citation type="journal article" date="2011" name="BMC Genomics">
        <title>Complete genome sequence of the filamentous anoxygenic phototrophic bacterium Chloroflexus aurantiacus.</title>
        <authorList>
            <person name="Tang K.H."/>
            <person name="Barry K."/>
            <person name="Chertkov O."/>
            <person name="Dalin E."/>
            <person name="Han C.S."/>
            <person name="Hauser L.J."/>
            <person name="Honchak B.M."/>
            <person name="Karbach L.E."/>
            <person name="Land M.L."/>
            <person name="Lapidus A."/>
            <person name="Larimer F.W."/>
            <person name="Mikhailova N."/>
            <person name="Pitluck S."/>
            <person name="Pierson B.K."/>
            <person name="Blankenship R.E."/>
        </authorList>
    </citation>
    <scope>NUCLEOTIDE SEQUENCE [LARGE SCALE GENOMIC DNA]</scope>
    <source>
        <strain evidence="5">ATCC 29366 / DSM 635 / J-10-fl</strain>
    </source>
</reference>
<name>A9WE70_CHLAA</name>
<organism evidence="4 5">
    <name type="scientific">Chloroflexus aurantiacus (strain ATCC 29366 / DSM 635 / J-10-fl)</name>
    <dbReference type="NCBI Taxonomy" id="324602"/>
    <lineage>
        <taxon>Bacteria</taxon>
        <taxon>Bacillati</taxon>
        <taxon>Chloroflexota</taxon>
        <taxon>Chloroflexia</taxon>
        <taxon>Chloroflexales</taxon>
        <taxon>Chloroflexineae</taxon>
        <taxon>Chloroflexaceae</taxon>
        <taxon>Chloroflexus</taxon>
    </lineage>
</organism>
<evidence type="ECO:0000256" key="2">
    <source>
        <dbReference type="SAM" id="Phobius"/>
    </source>
</evidence>
<evidence type="ECO:0000313" key="4">
    <source>
        <dbReference type="EMBL" id="ABY33730.1"/>
    </source>
</evidence>
<accession>A9WE70</accession>
<dbReference type="Pfam" id="PF03816">
    <property type="entry name" value="LytR_cpsA_psr"/>
    <property type="match status" value="1"/>
</dbReference>
<evidence type="ECO:0000313" key="5">
    <source>
        <dbReference type="Proteomes" id="UP000002008"/>
    </source>
</evidence>
<dbReference type="KEGG" id="cau:Caur_0482"/>
<dbReference type="InterPro" id="IPR050922">
    <property type="entry name" value="LytR/CpsA/Psr_CW_biosynth"/>
</dbReference>
<evidence type="ECO:0000256" key="1">
    <source>
        <dbReference type="ARBA" id="ARBA00006068"/>
    </source>
</evidence>
<feature type="transmembrane region" description="Helical" evidence="2">
    <location>
        <begin position="7"/>
        <end position="29"/>
    </location>
</feature>
<protein>
    <submittedName>
        <fullName evidence="4">Cell envelope-related function transcriptional attenuator, LytR/CpsA family</fullName>
    </submittedName>
</protein>
<sequence>MLIVYRRVVAGAVFIISVIAVAMMLRIGFEWRQALVDIDAMIVTPATLPDEVITVPTAQSVVSEEIYGPPPATPVVQPTVVPSATDNSPAATATAEAIRLSRSELNILLLGTDARPEETGPTRTDAIVVVHIARDTGRVSMLSIPRDLWVKYPTGGEGRINAAYVIGENRFGPGGGAALAKSTVSKLLGIPIDYFVLINFEGFKKIIDLIGGIEVDVPRAIYDPAYPTDDYRTIEVSFAAGRQWMDSERALIYARTRHADSDFGRNQRQQQVLMAIFQRIRDRGLLQQLTSLDDYTGALRGYVLTDINYRMMLELASFARTIDSENILRYAIDSSSIVELSGGATFSVQPQALRRIVSQFTGEAVSTAGGE</sequence>
<dbReference type="Gene3D" id="3.40.630.190">
    <property type="entry name" value="LCP protein"/>
    <property type="match status" value="1"/>
</dbReference>
<dbReference type="HOGENOM" id="CLU_016455_12_0_0"/>
<comment type="similarity">
    <text evidence="1">Belongs to the LytR/CpsA/Psr (LCP) family.</text>
</comment>
<dbReference type="NCBIfam" id="TIGR00350">
    <property type="entry name" value="lytR_cpsA_psr"/>
    <property type="match status" value="1"/>
</dbReference>
<dbReference type="Proteomes" id="UP000002008">
    <property type="component" value="Chromosome"/>
</dbReference>